<reference evidence="2 3" key="2">
    <citation type="submission" date="2018-11" db="EMBL/GenBank/DDBJ databases">
        <authorList>
            <consortium name="Pathogen Informatics"/>
        </authorList>
    </citation>
    <scope>NUCLEOTIDE SEQUENCE [LARGE SCALE GENOMIC DNA]</scope>
</reference>
<feature type="region of interest" description="Disordered" evidence="1">
    <location>
        <begin position="51"/>
        <end position="71"/>
    </location>
</feature>
<gene>
    <name evidence="2" type="ORF">TCNE_LOCUS4041</name>
</gene>
<feature type="region of interest" description="Disordered" evidence="1">
    <location>
        <begin position="90"/>
        <end position="119"/>
    </location>
</feature>
<name>A0A183U6B8_TOXCA</name>
<evidence type="ECO:0000313" key="3">
    <source>
        <dbReference type="Proteomes" id="UP000050794"/>
    </source>
</evidence>
<dbReference type="Proteomes" id="UP000050794">
    <property type="component" value="Unassembled WGS sequence"/>
</dbReference>
<dbReference type="EMBL" id="UYWY01006082">
    <property type="protein sequence ID" value="VDM29758.1"/>
    <property type="molecule type" value="Genomic_DNA"/>
</dbReference>
<reference evidence="4" key="1">
    <citation type="submission" date="2016-06" db="UniProtKB">
        <authorList>
            <consortium name="WormBaseParasite"/>
        </authorList>
    </citation>
    <scope>IDENTIFICATION</scope>
</reference>
<sequence length="222" mass="24747">MVRYPIVMYVAAMIGISSTQHIDSSKQSLQSSQAYPNHSILFPPTIANSEKQQILPSKQPPESAVAEKSLAQLQEKKEREIEETVSAIMSSNRHSAEQYRPPSSEAPQQPTDESFIPDWDSSSNKWSLPQFGPQNGIPPLSFPSLTNVFDSDFASFQRKHIDEQYGIPTVEEVKKASHIVQSNMQHPLMPQLMAETFSFLDGSSPRSLPVHTADRKSSVPPQ</sequence>
<organism evidence="3 4">
    <name type="scientific">Toxocara canis</name>
    <name type="common">Canine roundworm</name>
    <dbReference type="NCBI Taxonomy" id="6265"/>
    <lineage>
        <taxon>Eukaryota</taxon>
        <taxon>Metazoa</taxon>
        <taxon>Ecdysozoa</taxon>
        <taxon>Nematoda</taxon>
        <taxon>Chromadorea</taxon>
        <taxon>Rhabditida</taxon>
        <taxon>Spirurina</taxon>
        <taxon>Ascaridomorpha</taxon>
        <taxon>Ascaridoidea</taxon>
        <taxon>Toxocaridae</taxon>
        <taxon>Toxocara</taxon>
    </lineage>
</organism>
<feature type="region of interest" description="Disordered" evidence="1">
    <location>
        <begin position="203"/>
        <end position="222"/>
    </location>
</feature>
<proteinExistence type="predicted"/>
<evidence type="ECO:0000313" key="4">
    <source>
        <dbReference type="WBParaSite" id="TCNE_0000403801-mRNA-1"/>
    </source>
</evidence>
<accession>A0A183U6B8</accession>
<protein>
    <submittedName>
        <fullName evidence="4">Secreted protein</fullName>
    </submittedName>
</protein>
<keyword evidence="3" id="KW-1185">Reference proteome</keyword>
<feature type="compositionally biased region" description="Basic and acidic residues" evidence="1">
    <location>
        <begin position="212"/>
        <end position="222"/>
    </location>
</feature>
<dbReference type="AlphaFoldDB" id="A0A183U6B8"/>
<dbReference type="WBParaSite" id="TCNE_0000403801-mRNA-1">
    <property type="protein sequence ID" value="TCNE_0000403801-mRNA-1"/>
    <property type="gene ID" value="TCNE_0000403801"/>
</dbReference>
<evidence type="ECO:0000313" key="2">
    <source>
        <dbReference type="EMBL" id="VDM29758.1"/>
    </source>
</evidence>
<evidence type="ECO:0000256" key="1">
    <source>
        <dbReference type="SAM" id="MobiDB-lite"/>
    </source>
</evidence>